<dbReference type="EMBL" id="JADNRY010000096">
    <property type="protein sequence ID" value="KAF9065903.1"/>
    <property type="molecule type" value="Genomic_DNA"/>
</dbReference>
<evidence type="ECO:0000313" key="2">
    <source>
        <dbReference type="Proteomes" id="UP000772434"/>
    </source>
</evidence>
<sequence>MLPDPESLTEANIGYFALRSREFGNRDFLEHEIWLCTLLSEIRMMQRGVDGNGDGDDASRLEDRVMDALVDLHHHKKRQWDEQADPLGAPIQLFQDFKQWLGRMLSVPSFEDVIQNHLSTSHSSGDGTQNDIRDLPVFNMIPRPDGKPFMLTDPGSQDLWLMFSLGVDGFHPFHQRTAHASITSTAIYMTCVSLPEHLRYKRENMFLVTVMNGKPVHESLSHALD</sequence>
<comment type="caution">
    <text evidence="1">The sequence shown here is derived from an EMBL/GenBank/DDBJ whole genome shotgun (WGS) entry which is preliminary data.</text>
</comment>
<protein>
    <submittedName>
        <fullName evidence="1">Uncharacterized protein</fullName>
    </submittedName>
</protein>
<dbReference type="AlphaFoldDB" id="A0A9P5PL63"/>
<dbReference type="OrthoDB" id="3253623at2759"/>
<proteinExistence type="predicted"/>
<evidence type="ECO:0000313" key="1">
    <source>
        <dbReference type="EMBL" id="KAF9065903.1"/>
    </source>
</evidence>
<dbReference type="Proteomes" id="UP000772434">
    <property type="component" value="Unassembled WGS sequence"/>
</dbReference>
<organism evidence="1 2">
    <name type="scientific">Rhodocollybia butyracea</name>
    <dbReference type="NCBI Taxonomy" id="206335"/>
    <lineage>
        <taxon>Eukaryota</taxon>
        <taxon>Fungi</taxon>
        <taxon>Dikarya</taxon>
        <taxon>Basidiomycota</taxon>
        <taxon>Agaricomycotina</taxon>
        <taxon>Agaricomycetes</taxon>
        <taxon>Agaricomycetidae</taxon>
        <taxon>Agaricales</taxon>
        <taxon>Marasmiineae</taxon>
        <taxon>Omphalotaceae</taxon>
        <taxon>Rhodocollybia</taxon>
    </lineage>
</organism>
<gene>
    <name evidence="1" type="ORF">BDP27DRAFT_1228385</name>
</gene>
<keyword evidence="2" id="KW-1185">Reference proteome</keyword>
<reference evidence="1" key="1">
    <citation type="submission" date="2020-11" db="EMBL/GenBank/DDBJ databases">
        <authorList>
            <consortium name="DOE Joint Genome Institute"/>
            <person name="Ahrendt S."/>
            <person name="Riley R."/>
            <person name="Andreopoulos W."/>
            <person name="Labutti K."/>
            <person name="Pangilinan J."/>
            <person name="Ruiz-Duenas F.J."/>
            <person name="Barrasa J.M."/>
            <person name="Sanchez-Garcia M."/>
            <person name="Camarero S."/>
            <person name="Miyauchi S."/>
            <person name="Serrano A."/>
            <person name="Linde D."/>
            <person name="Babiker R."/>
            <person name="Drula E."/>
            <person name="Ayuso-Fernandez I."/>
            <person name="Pacheco R."/>
            <person name="Padilla G."/>
            <person name="Ferreira P."/>
            <person name="Barriuso J."/>
            <person name="Kellner H."/>
            <person name="Castanera R."/>
            <person name="Alfaro M."/>
            <person name="Ramirez L."/>
            <person name="Pisabarro A.G."/>
            <person name="Kuo A."/>
            <person name="Tritt A."/>
            <person name="Lipzen A."/>
            <person name="He G."/>
            <person name="Yan M."/>
            <person name="Ng V."/>
            <person name="Cullen D."/>
            <person name="Martin F."/>
            <person name="Rosso M.-N."/>
            <person name="Henrissat B."/>
            <person name="Hibbett D."/>
            <person name="Martinez A.T."/>
            <person name="Grigoriev I.V."/>
        </authorList>
    </citation>
    <scope>NUCLEOTIDE SEQUENCE</scope>
    <source>
        <strain evidence="1">AH 40177</strain>
    </source>
</reference>
<name>A0A9P5PL63_9AGAR</name>
<accession>A0A9P5PL63</accession>